<reference evidence="1 2" key="1">
    <citation type="journal article" date="2020" name="Int. J. Syst. Evol. Microbiol.">
        <title>Reclassification of Streptomyces castelarensis and Streptomyces sporoclivatus as later heterotypic synonyms of Streptomyces antimycoticus.</title>
        <authorList>
            <person name="Komaki H."/>
            <person name="Tamura T."/>
        </authorList>
    </citation>
    <scope>NUCLEOTIDE SEQUENCE [LARGE SCALE GENOMIC DNA]</scope>
    <source>
        <strain evidence="1 2">NBRC 12839</strain>
    </source>
</reference>
<proteinExistence type="predicted"/>
<sequence>MTTDVFPRRETLRNVDVAISAVAGPDEYDRRTPHVIDTGDIDVYLGLDDATVAELEMIVGFDDDLAAEATRRSNRLRGLFTQVHPHLERVLGPRVQHPAVLKLLSQFGSPAQIRKAGRRRLIALIRPKAPRMAERLIDEVFTALDEQTTSSPARMPPR</sequence>
<comment type="caution">
    <text evidence="1">The sequence shown here is derived from an EMBL/GenBank/DDBJ whole genome shotgun (WGS) entry which is preliminary data.</text>
</comment>
<dbReference type="EMBL" id="BJHV01000001">
    <property type="protein sequence ID" value="GDY48923.1"/>
    <property type="molecule type" value="Genomic_DNA"/>
</dbReference>
<name>A0A4D4KSV6_9ACTN</name>
<evidence type="ECO:0000313" key="2">
    <source>
        <dbReference type="Proteomes" id="UP000299290"/>
    </source>
</evidence>
<dbReference type="Proteomes" id="UP000299290">
    <property type="component" value="Unassembled WGS sequence"/>
</dbReference>
<evidence type="ECO:0000313" key="1">
    <source>
        <dbReference type="EMBL" id="GDY48923.1"/>
    </source>
</evidence>
<organism evidence="1 2">
    <name type="scientific">Streptomyces antimycoticus</name>
    <dbReference type="NCBI Taxonomy" id="68175"/>
    <lineage>
        <taxon>Bacteria</taxon>
        <taxon>Bacillati</taxon>
        <taxon>Actinomycetota</taxon>
        <taxon>Actinomycetes</taxon>
        <taxon>Kitasatosporales</taxon>
        <taxon>Streptomycetaceae</taxon>
        <taxon>Streptomyces</taxon>
        <taxon>Streptomyces violaceusniger group</taxon>
    </lineage>
</organism>
<keyword evidence="2" id="KW-1185">Reference proteome</keyword>
<dbReference type="AlphaFoldDB" id="A0A4D4KSV6"/>
<protein>
    <submittedName>
        <fullName evidence="1">Uncharacterized protein</fullName>
    </submittedName>
</protein>
<accession>A0A4D4KSV6</accession>
<gene>
    <name evidence="1" type="ORF">SANT12839_098050</name>
</gene>